<dbReference type="InterPro" id="IPR013113">
    <property type="entry name" value="SIP_FAD-bd"/>
</dbReference>
<comment type="caution">
    <text evidence="2">The sequence shown here is derived from an EMBL/GenBank/DDBJ whole genome shotgun (WGS) entry which is preliminary data.</text>
</comment>
<dbReference type="Proteomes" id="UP000609874">
    <property type="component" value="Unassembled WGS sequence"/>
</dbReference>
<dbReference type="CDD" id="cd06193">
    <property type="entry name" value="siderophore_interacting"/>
    <property type="match status" value="1"/>
</dbReference>
<dbReference type="SUPFAM" id="SSF63380">
    <property type="entry name" value="Riboflavin synthase domain-like"/>
    <property type="match status" value="1"/>
</dbReference>
<dbReference type="InterPro" id="IPR017927">
    <property type="entry name" value="FAD-bd_FR_type"/>
</dbReference>
<name>A0ABR8UTE1_9MICC</name>
<keyword evidence="3" id="KW-1185">Reference proteome</keyword>
<dbReference type="PANTHER" id="PTHR30157">
    <property type="entry name" value="FERRIC REDUCTASE, NADPH-DEPENDENT"/>
    <property type="match status" value="1"/>
</dbReference>
<dbReference type="InterPro" id="IPR017938">
    <property type="entry name" value="Riboflavin_synthase-like_b-brl"/>
</dbReference>
<evidence type="ECO:0000313" key="2">
    <source>
        <dbReference type="EMBL" id="MBD7995810.1"/>
    </source>
</evidence>
<dbReference type="Gene3D" id="2.40.30.10">
    <property type="entry name" value="Translation factors"/>
    <property type="match status" value="1"/>
</dbReference>
<evidence type="ECO:0000259" key="1">
    <source>
        <dbReference type="PROSITE" id="PS51384"/>
    </source>
</evidence>
<protein>
    <submittedName>
        <fullName evidence="2">Siderophore-interacting protein</fullName>
    </submittedName>
</protein>
<gene>
    <name evidence="2" type="ORF">H9639_10925</name>
</gene>
<dbReference type="EMBL" id="JACSQD010000004">
    <property type="protein sequence ID" value="MBD7995810.1"/>
    <property type="molecule type" value="Genomic_DNA"/>
</dbReference>
<organism evidence="2 3">
    <name type="scientific">Arthrobacter gallicola</name>
    <dbReference type="NCBI Taxonomy" id="2762225"/>
    <lineage>
        <taxon>Bacteria</taxon>
        <taxon>Bacillati</taxon>
        <taxon>Actinomycetota</taxon>
        <taxon>Actinomycetes</taxon>
        <taxon>Micrococcales</taxon>
        <taxon>Micrococcaceae</taxon>
        <taxon>Arthrobacter</taxon>
    </lineage>
</organism>
<sequence>MTGTRTRTSAAAVKPRRQGANAAVSAFEVEVRSVRRLSANFQRITFGGECLRSFGVQGSTDDLRIKVVIPPVAEDGTRQQLPELNCDDTGWYQNWLAMDAQQRGSMRTYTVRASRCAAPAPEIDVDFVLHFDADGVGGPASAWAAQAQPGDRVTVIGPNAVHCVTAESYGGIEWRPGLARHVLLAGDETAVPAVASILENLPEGVTGHALLEIPDETDAQPISTRSGVVITWLPRGGRPHGELLERAVREAVAVPGYASLGTADGAPPATVAPGRGQEPEEVDIDSAILWETPARLTPEIVESSPSPNTPAGALPFYAWIAGEAAVVRGLRRYLVRDAGIDRKQVAFMGYWRHGRAELS</sequence>
<evidence type="ECO:0000313" key="3">
    <source>
        <dbReference type="Proteomes" id="UP000609874"/>
    </source>
</evidence>
<feature type="domain" description="FAD-binding FR-type" evidence="1">
    <location>
        <begin position="24"/>
        <end position="165"/>
    </location>
</feature>
<dbReference type="Pfam" id="PF08021">
    <property type="entry name" value="FAD_binding_9"/>
    <property type="match status" value="1"/>
</dbReference>
<dbReference type="InterPro" id="IPR039261">
    <property type="entry name" value="FNR_nucleotide-bd"/>
</dbReference>
<dbReference type="Pfam" id="PF04954">
    <property type="entry name" value="SIP"/>
    <property type="match status" value="1"/>
</dbReference>
<accession>A0ABR8UTE1</accession>
<dbReference type="PROSITE" id="PS51384">
    <property type="entry name" value="FAD_FR"/>
    <property type="match status" value="1"/>
</dbReference>
<dbReference type="RefSeq" id="WP_191808092.1">
    <property type="nucleotide sequence ID" value="NZ_JACSQD010000004.1"/>
</dbReference>
<dbReference type="InterPro" id="IPR039374">
    <property type="entry name" value="SIP_fam"/>
</dbReference>
<reference evidence="2 3" key="1">
    <citation type="submission" date="2020-08" db="EMBL/GenBank/DDBJ databases">
        <title>A Genomic Blueprint of the Chicken Gut Microbiome.</title>
        <authorList>
            <person name="Gilroy R."/>
            <person name="Ravi A."/>
            <person name="Getino M."/>
            <person name="Pursley I."/>
            <person name="Horton D.L."/>
            <person name="Alikhan N.-F."/>
            <person name="Baker D."/>
            <person name="Gharbi K."/>
            <person name="Hall N."/>
            <person name="Watson M."/>
            <person name="Adriaenssens E.M."/>
            <person name="Foster-Nyarko E."/>
            <person name="Jarju S."/>
            <person name="Secka A."/>
            <person name="Antonio M."/>
            <person name="Oren A."/>
            <person name="Chaudhuri R."/>
            <person name="La Ragione R.M."/>
            <person name="Hildebrand F."/>
            <person name="Pallen M.J."/>
        </authorList>
    </citation>
    <scope>NUCLEOTIDE SEQUENCE [LARGE SCALE GENOMIC DNA]</scope>
    <source>
        <strain evidence="2 3">Sa2CUA1</strain>
    </source>
</reference>
<dbReference type="Gene3D" id="3.40.50.80">
    <property type="entry name" value="Nucleotide-binding domain of ferredoxin-NADP reductase (FNR) module"/>
    <property type="match status" value="1"/>
</dbReference>
<proteinExistence type="predicted"/>
<dbReference type="InterPro" id="IPR007037">
    <property type="entry name" value="SIP_rossman_dom"/>
</dbReference>
<dbReference type="PANTHER" id="PTHR30157:SF0">
    <property type="entry name" value="NADPH-DEPENDENT FERRIC-CHELATE REDUCTASE"/>
    <property type="match status" value="1"/>
</dbReference>